<dbReference type="Gene3D" id="3.40.50.720">
    <property type="entry name" value="NAD(P)-binding Rossmann-like Domain"/>
    <property type="match status" value="1"/>
</dbReference>
<evidence type="ECO:0000256" key="1">
    <source>
        <dbReference type="ARBA" id="ARBA00007637"/>
    </source>
</evidence>
<feature type="transmembrane region" description="Helical" evidence="2">
    <location>
        <begin position="12"/>
        <end position="31"/>
    </location>
</feature>
<organism evidence="4 5">
    <name type="scientific">Acrasis kona</name>
    <dbReference type="NCBI Taxonomy" id="1008807"/>
    <lineage>
        <taxon>Eukaryota</taxon>
        <taxon>Discoba</taxon>
        <taxon>Heterolobosea</taxon>
        <taxon>Tetramitia</taxon>
        <taxon>Eutetramitia</taxon>
        <taxon>Acrasidae</taxon>
        <taxon>Acrasis</taxon>
    </lineage>
</organism>
<evidence type="ECO:0000313" key="5">
    <source>
        <dbReference type="Proteomes" id="UP001431209"/>
    </source>
</evidence>
<keyword evidence="2" id="KW-0472">Membrane</keyword>
<comment type="similarity">
    <text evidence="1">Belongs to the NAD(P)-dependent epimerase/dehydratase family.</text>
</comment>
<evidence type="ECO:0000313" key="4">
    <source>
        <dbReference type="EMBL" id="KAL0480857.1"/>
    </source>
</evidence>
<keyword evidence="5" id="KW-1185">Reference proteome</keyword>
<sequence length="368" mass="41473">MRAPKLQGRQYTALAVLAIVFLVLLFAFPGFSNKIQQPLTVNFKEEFNILVTGGAGFIGSHIVEFFESEPKCQTIVVLDNLHTGKEDNIKNFKKVKIFKESITNREVVRTILKDHSIKYIFHLGALISVAESMTKLQDYVDVNVSGTNVLLEEAQKAPSVKSFVLSSSAALYGSDPTVPKQESMKPDCQSPYAQTKLDGEFLCKHYTEFNPHRKDFVAVALRYFNVFGERQDPKSEYAAAIPRFIQSACSSEAIQIFGDGHQTRDFVYVKDVVWANVFTAVHAKKFDVFNVGYGQYIEIGELATIVRNQCSKLVDDKIPAIKYGDPRPGDVRYSMASIQKLLDLGWRPKFEFKKSLENTVKYLHGTII</sequence>
<feature type="domain" description="NAD-dependent epimerase/dehydratase" evidence="3">
    <location>
        <begin position="49"/>
        <end position="292"/>
    </location>
</feature>
<dbReference type="AlphaFoldDB" id="A0AAW2YTW3"/>
<reference evidence="4 5" key="1">
    <citation type="submission" date="2024-03" db="EMBL/GenBank/DDBJ databases">
        <title>The Acrasis kona genome and developmental transcriptomes reveal deep origins of eukaryotic multicellular pathways.</title>
        <authorList>
            <person name="Sheikh S."/>
            <person name="Fu C.-J."/>
            <person name="Brown M.W."/>
            <person name="Baldauf S.L."/>
        </authorList>
    </citation>
    <scope>NUCLEOTIDE SEQUENCE [LARGE SCALE GENOMIC DNA]</scope>
    <source>
        <strain evidence="4 5">ATCC MYA-3509</strain>
    </source>
</reference>
<evidence type="ECO:0000259" key="3">
    <source>
        <dbReference type="Pfam" id="PF01370"/>
    </source>
</evidence>
<comment type="caution">
    <text evidence="4">The sequence shown here is derived from an EMBL/GenBank/DDBJ whole genome shotgun (WGS) entry which is preliminary data.</text>
</comment>
<dbReference type="Pfam" id="PF01370">
    <property type="entry name" value="Epimerase"/>
    <property type="match status" value="1"/>
</dbReference>
<name>A0AAW2YTW3_9EUKA</name>
<dbReference type="SUPFAM" id="SSF51735">
    <property type="entry name" value="NAD(P)-binding Rossmann-fold domains"/>
    <property type="match status" value="1"/>
</dbReference>
<accession>A0AAW2YTW3</accession>
<keyword evidence="2" id="KW-1133">Transmembrane helix</keyword>
<protein>
    <submittedName>
        <fullName evidence="4">Vi polysaccharide biosynthesis protein</fullName>
    </submittedName>
</protein>
<dbReference type="EMBL" id="JAOPGA020000701">
    <property type="protein sequence ID" value="KAL0480857.1"/>
    <property type="molecule type" value="Genomic_DNA"/>
</dbReference>
<dbReference type="InterPro" id="IPR001509">
    <property type="entry name" value="Epimerase_deHydtase"/>
</dbReference>
<dbReference type="InterPro" id="IPR036291">
    <property type="entry name" value="NAD(P)-bd_dom_sf"/>
</dbReference>
<evidence type="ECO:0000256" key="2">
    <source>
        <dbReference type="SAM" id="Phobius"/>
    </source>
</evidence>
<proteinExistence type="inferred from homology"/>
<dbReference type="Gene3D" id="3.90.25.10">
    <property type="entry name" value="UDP-galactose 4-epimerase, domain 1"/>
    <property type="match status" value="1"/>
</dbReference>
<gene>
    <name evidence="4" type="ORF">AKO1_004066</name>
</gene>
<dbReference type="Proteomes" id="UP001431209">
    <property type="component" value="Unassembled WGS sequence"/>
</dbReference>
<dbReference type="PANTHER" id="PTHR43000">
    <property type="entry name" value="DTDP-D-GLUCOSE 4,6-DEHYDRATASE-RELATED"/>
    <property type="match status" value="1"/>
</dbReference>
<keyword evidence="2" id="KW-0812">Transmembrane</keyword>